<gene>
    <name evidence="3" type="ORF">O4H49_02005</name>
</gene>
<feature type="domain" description="Fe/B12 periplasmic-binding" evidence="2">
    <location>
        <begin position="51"/>
        <end position="355"/>
    </location>
</feature>
<organism evidence="3 4">
    <name type="scientific">Kiloniella laminariae</name>
    <dbReference type="NCBI Taxonomy" id="454162"/>
    <lineage>
        <taxon>Bacteria</taxon>
        <taxon>Pseudomonadati</taxon>
        <taxon>Pseudomonadota</taxon>
        <taxon>Alphaproteobacteria</taxon>
        <taxon>Rhodospirillales</taxon>
        <taxon>Kiloniellaceae</taxon>
        <taxon>Kiloniella</taxon>
    </lineage>
</organism>
<dbReference type="CDD" id="cd01139">
    <property type="entry name" value="TroA_f"/>
    <property type="match status" value="1"/>
</dbReference>
<dbReference type="InterPro" id="IPR050902">
    <property type="entry name" value="ABC_Transporter_SBP"/>
</dbReference>
<dbReference type="SUPFAM" id="SSF53807">
    <property type="entry name" value="Helical backbone' metal receptor"/>
    <property type="match status" value="1"/>
</dbReference>
<feature type="chain" id="PRO_5046232713" evidence="1">
    <location>
        <begin position="29"/>
        <end position="385"/>
    </location>
</feature>
<dbReference type="EMBL" id="JAPWGY010000001">
    <property type="protein sequence ID" value="MCZ4279532.1"/>
    <property type="molecule type" value="Genomic_DNA"/>
</dbReference>
<reference evidence="3" key="1">
    <citation type="submission" date="2022-12" db="EMBL/GenBank/DDBJ databases">
        <title>Bacterial isolates from different developmental stages of Nematostella vectensis.</title>
        <authorList>
            <person name="Fraune S."/>
        </authorList>
    </citation>
    <scope>NUCLEOTIDE SEQUENCE</scope>
    <source>
        <strain evidence="3">G21630-S1</strain>
    </source>
</reference>
<evidence type="ECO:0000313" key="4">
    <source>
        <dbReference type="Proteomes" id="UP001069802"/>
    </source>
</evidence>
<protein>
    <submittedName>
        <fullName evidence="3">ABC transporter substrate-binding protein</fullName>
    </submittedName>
</protein>
<name>A0ABT4LEL5_9PROT</name>
<dbReference type="Proteomes" id="UP001069802">
    <property type="component" value="Unassembled WGS sequence"/>
</dbReference>
<dbReference type="Pfam" id="PF01497">
    <property type="entry name" value="Peripla_BP_2"/>
    <property type="match status" value="1"/>
</dbReference>
<proteinExistence type="predicted"/>
<dbReference type="PANTHER" id="PTHR30535:SF34">
    <property type="entry name" value="MOLYBDATE-BINDING PROTEIN MOLA"/>
    <property type="match status" value="1"/>
</dbReference>
<keyword evidence="4" id="KW-1185">Reference proteome</keyword>
<evidence type="ECO:0000313" key="3">
    <source>
        <dbReference type="EMBL" id="MCZ4279532.1"/>
    </source>
</evidence>
<evidence type="ECO:0000256" key="1">
    <source>
        <dbReference type="SAM" id="SignalP"/>
    </source>
</evidence>
<dbReference type="InterPro" id="IPR002491">
    <property type="entry name" value="ABC_transptr_periplasmic_BD"/>
</dbReference>
<dbReference type="RefSeq" id="WP_269421733.1">
    <property type="nucleotide sequence ID" value="NZ_JAPWGY010000001.1"/>
</dbReference>
<accession>A0ABT4LEL5</accession>
<dbReference type="PROSITE" id="PS50983">
    <property type="entry name" value="FE_B12_PBP"/>
    <property type="match status" value="1"/>
</dbReference>
<sequence length="385" mass="43076">MKFRNVNRKAKALAGIIALVLGMQVATAQAEKITITDIAGRIVEVEKNPSKIVLGEGRMIYSLAVLDRENPFKRVVGWKDDMIKYDPDAYRKYVEKFPEAADIQNLGSPYAAEYSLETLISLGTEVVFLNLGNLLKAQESGIVEKLEKAGVAVVFLDFRQRPTQHTAPSIQILGRIFDQRDRADEYLDFYQQQMMTVFSRVEAIKDEDKPIVFIERGAGYDPDDCCGTFGGANMGRLVDLAGGINWGSRKFPGFSGKVNPEVIFTDNPDIIIGTGANWAEAKPDNIAVLFGYDASKEMVQERLAGLAARKGWGELKAVKNGQFHSIYHQFYNSPYHFAALQAFAKWMHPDLFADLDPEAAFIELHERFLPIEYSGVFWGSLETPQ</sequence>
<evidence type="ECO:0000259" key="2">
    <source>
        <dbReference type="PROSITE" id="PS50983"/>
    </source>
</evidence>
<feature type="signal peptide" evidence="1">
    <location>
        <begin position="1"/>
        <end position="28"/>
    </location>
</feature>
<comment type="caution">
    <text evidence="3">The sequence shown here is derived from an EMBL/GenBank/DDBJ whole genome shotgun (WGS) entry which is preliminary data.</text>
</comment>
<dbReference type="Gene3D" id="3.40.50.1980">
    <property type="entry name" value="Nitrogenase molybdenum iron protein domain"/>
    <property type="match status" value="2"/>
</dbReference>
<keyword evidence="1" id="KW-0732">Signal</keyword>
<dbReference type="PANTHER" id="PTHR30535">
    <property type="entry name" value="VITAMIN B12-BINDING PROTEIN"/>
    <property type="match status" value="1"/>
</dbReference>